<dbReference type="Proteomes" id="UP000617634">
    <property type="component" value="Unassembled WGS sequence"/>
</dbReference>
<evidence type="ECO:0000313" key="2">
    <source>
        <dbReference type="Proteomes" id="UP000617634"/>
    </source>
</evidence>
<sequence length="78" mass="7631">MRRELALLGTLALLPAMIGPLEAEARGIAAPLCGGGQLVIPTGSGEVPPGPAQGPCCAKGCKGSSSRKRIAGAVPPAD</sequence>
<comment type="caution">
    <text evidence="1">The sequence shown here is derived from an EMBL/GenBank/DDBJ whole genome shotgun (WGS) entry which is preliminary data.</text>
</comment>
<organism evidence="1 2">
    <name type="scientific">Novosphingobium aureum</name>
    <dbReference type="NCBI Taxonomy" id="2792964"/>
    <lineage>
        <taxon>Bacteria</taxon>
        <taxon>Pseudomonadati</taxon>
        <taxon>Pseudomonadota</taxon>
        <taxon>Alphaproteobacteria</taxon>
        <taxon>Sphingomonadales</taxon>
        <taxon>Sphingomonadaceae</taxon>
        <taxon>Novosphingobium</taxon>
    </lineage>
</organism>
<protein>
    <submittedName>
        <fullName evidence="1">Uncharacterized protein</fullName>
    </submittedName>
</protein>
<dbReference type="EMBL" id="JADZGI010000008">
    <property type="protein sequence ID" value="MBH0115100.1"/>
    <property type="molecule type" value="Genomic_DNA"/>
</dbReference>
<name>A0A931HFD3_9SPHN</name>
<proteinExistence type="predicted"/>
<accession>A0A931HFD3</accession>
<reference evidence="1" key="1">
    <citation type="submission" date="2020-11" db="EMBL/GenBank/DDBJ databases">
        <title>Novosphingobium aureum sp. nov., a marine bacterium isolated from sediment of a salt flat.</title>
        <authorList>
            <person name="Yoo Y."/>
            <person name="Kim J.-J."/>
        </authorList>
    </citation>
    <scope>NUCLEOTIDE SEQUENCE</scope>
    <source>
        <strain evidence="1">YJ-S2-02</strain>
    </source>
</reference>
<dbReference type="AlphaFoldDB" id="A0A931HFD3"/>
<evidence type="ECO:0000313" key="1">
    <source>
        <dbReference type="EMBL" id="MBH0115100.1"/>
    </source>
</evidence>
<gene>
    <name evidence="1" type="ORF">I5E68_19330</name>
</gene>
<keyword evidence="2" id="KW-1185">Reference proteome</keyword>